<evidence type="ECO:0000313" key="3">
    <source>
        <dbReference type="Proteomes" id="UP000013378"/>
    </source>
</evidence>
<evidence type="ECO:0000256" key="1">
    <source>
        <dbReference type="SAM" id="Phobius"/>
    </source>
</evidence>
<keyword evidence="1" id="KW-0472">Membrane</keyword>
<dbReference type="EMBL" id="ARZA01000282">
    <property type="protein sequence ID" value="EOC99294.1"/>
    <property type="molecule type" value="Genomic_DNA"/>
</dbReference>
<comment type="caution">
    <text evidence="2">The sequence shown here is derived from an EMBL/GenBank/DDBJ whole genome shotgun (WGS) entry which is preliminary data.</text>
</comment>
<protein>
    <submittedName>
        <fullName evidence="2">Uncharacterized protein</fullName>
    </submittedName>
</protein>
<keyword evidence="1" id="KW-1133">Transmembrane helix</keyword>
<reference evidence="2 3" key="1">
    <citation type="journal article" date="2015" name="Geomicrobiol. J.">
        <title>Caldisalinibacter kiritimatiensis gen. nov., sp. nov., a moderately thermohalophilic thiosulfate-reducing bacterium from a hypersaline microbial mat.</title>
        <authorList>
            <person name="Ben Hania W."/>
            <person name="Joseph M."/>
            <person name="Fiebig A."/>
            <person name="Bunk B."/>
            <person name="Klenk H.-P."/>
            <person name="Fardeau M.-L."/>
            <person name="Spring S."/>
        </authorList>
    </citation>
    <scope>NUCLEOTIDE SEQUENCE [LARGE SCALE GENOMIC DNA]</scope>
    <source>
        <strain evidence="2 3">L21-TH-D2</strain>
    </source>
</reference>
<sequence>MDLKSSYNSIIVILMTALTVVIMLNLQIDADISREYDYDKVNTKEKFSEITPRPDYKKILNEEIRQRKLLKNKETNIPIKTNKEEPVRLKESNSDVINKEENNSYIIFKQKQIVNSIENSFVKYDRKTIRYLLSQLEKSIKEAKLKQVKKLLNQNNMIQTVEVSKVQQKLTTAEKNELSDILNKIGAMNNVKLMYKINDGITPEEQQDIYDILKDKLSDDEVVRLHDILGKYMVR</sequence>
<gene>
    <name evidence="2" type="ORF">L21TH_2678</name>
</gene>
<keyword evidence="1" id="KW-0812">Transmembrane</keyword>
<proteinExistence type="predicted"/>
<dbReference type="Proteomes" id="UP000013378">
    <property type="component" value="Unassembled WGS sequence"/>
</dbReference>
<evidence type="ECO:0000313" key="2">
    <source>
        <dbReference type="EMBL" id="EOC99294.1"/>
    </source>
</evidence>
<feature type="transmembrane region" description="Helical" evidence="1">
    <location>
        <begin position="6"/>
        <end position="26"/>
    </location>
</feature>
<name>R1CAE1_9FIRM</name>
<dbReference type="RefSeq" id="WP_006317469.1">
    <property type="nucleotide sequence ID" value="NZ_ARZA01000282.1"/>
</dbReference>
<organism evidence="2 3">
    <name type="scientific">Caldisalinibacter kiritimatiensis</name>
    <dbReference type="NCBI Taxonomy" id="1304284"/>
    <lineage>
        <taxon>Bacteria</taxon>
        <taxon>Bacillati</taxon>
        <taxon>Bacillota</taxon>
        <taxon>Tissierellia</taxon>
        <taxon>Tissierellales</taxon>
        <taxon>Thermohalobacteraceae</taxon>
        <taxon>Caldisalinibacter</taxon>
    </lineage>
</organism>
<accession>R1CAE1</accession>
<dbReference type="AlphaFoldDB" id="R1CAE1"/>
<keyword evidence="3" id="KW-1185">Reference proteome</keyword>